<dbReference type="InterPro" id="IPR013833">
    <property type="entry name" value="Cyt_c_oxidase_su3_a-hlx"/>
</dbReference>
<reference evidence="10" key="1">
    <citation type="journal article" date="2012" name="J. Microbiol. Biotechnol.">
        <title>Ramlibacter ginsenosidimutans sp. nov., with ginsenoside-converting activity.</title>
        <authorList>
            <person name="Wang L."/>
            <person name="An D.S."/>
            <person name="Kim S.G."/>
            <person name="Jin F.X."/>
            <person name="Kim S.C."/>
            <person name="Lee S.T."/>
            <person name="Im W.T."/>
        </authorList>
    </citation>
    <scope>NUCLEOTIDE SEQUENCE</scope>
    <source>
        <strain evidence="10">KACC 17527</strain>
    </source>
</reference>
<dbReference type="GO" id="GO:0004129">
    <property type="term" value="F:cytochrome-c oxidase activity"/>
    <property type="evidence" value="ECO:0007669"/>
    <property type="project" value="InterPro"/>
</dbReference>
<keyword evidence="3" id="KW-1003">Cell membrane</keyword>
<sequence>MSTTGSFEGDLRRAPHEDRAVNSAVVRGRALDVTELPTVVFGHRSLMWWGTLGIMAIEGTVFALAIMAYFYLRSHQETWPLTSLPPDLTWGTLNTIVMLVSFVPAHLAKKAAEALKLRSVQVWLVISCLFGVAFCAIRAMEFAAINVRWDSNAYGSVVWLLLGLHTTHIVTDLLDTIVLTVLFFTGPLDGKRYVDVSENSFYWYFVVATWLPIYFVIYWGARTT</sequence>
<feature type="transmembrane region" description="Helical" evidence="8">
    <location>
        <begin position="90"/>
        <end position="108"/>
    </location>
</feature>
<dbReference type="EMBL" id="JAEPWM010000001">
    <property type="protein sequence ID" value="MBK6004550.1"/>
    <property type="molecule type" value="Genomic_DNA"/>
</dbReference>
<evidence type="ECO:0000256" key="8">
    <source>
        <dbReference type="SAM" id="Phobius"/>
    </source>
</evidence>
<dbReference type="PROSITE" id="PS50253">
    <property type="entry name" value="COX3"/>
    <property type="match status" value="1"/>
</dbReference>
<evidence type="ECO:0000256" key="3">
    <source>
        <dbReference type="ARBA" id="ARBA00022475"/>
    </source>
</evidence>
<protein>
    <submittedName>
        <fullName evidence="10">Cytochrome c oxidase subunit 3</fullName>
    </submittedName>
</protein>
<evidence type="ECO:0000256" key="4">
    <source>
        <dbReference type="ARBA" id="ARBA00022692"/>
    </source>
</evidence>
<dbReference type="PANTHER" id="PTHR11403">
    <property type="entry name" value="CYTOCHROME C OXIDASE SUBUNIT III"/>
    <property type="match status" value="1"/>
</dbReference>
<evidence type="ECO:0000313" key="11">
    <source>
        <dbReference type="Proteomes" id="UP000630528"/>
    </source>
</evidence>
<feature type="transmembrane region" description="Helical" evidence="8">
    <location>
        <begin position="46"/>
        <end position="70"/>
    </location>
</feature>
<evidence type="ECO:0000256" key="7">
    <source>
        <dbReference type="RuleBase" id="RU003376"/>
    </source>
</evidence>
<evidence type="ECO:0000256" key="1">
    <source>
        <dbReference type="ARBA" id="ARBA00004651"/>
    </source>
</evidence>
<comment type="similarity">
    <text evidence="2 7">Belongs to the cytochrome c oxidase subunit 3 family.</text>
</comment>
<dbReference type="Pfam" id="PF00510">
    <property type="entry name" value="COX3"/>
    <property type="match status" value="1"/>
</dbReference>
<evidence type="ECO:0000313" key="10">
    <source>
        <dbReference type="EMBL" id="MBK6004550.1"/>
    </source>
</evidence>
<organism evidence="10 11">
    <name type="scientific">Ramlibacter ginsenosidimutans</name>
    <dbReference type="NCBI Taxonomy" id="502333"/>
    <lineage>
        <taxon>Bacteria</taxon>
        <taxon>Pseudomonadati</taxon>
        <taxon>Pseudomonadota</taxon>
        <taxon>Betaproteobacteria</taxon>
        <taxon>Burkholderiales</taxon>
        <taxon>Comamonadaceae</taxon>
        <taxon>Ramlibacter</taxon>
    </lineage>
</organism>
<gene>
    <name evidence="10" type="ORF">JJB11_00480</name>
</gene>
<dbReference type="InterPro" id="IPR035973">
    <property type="entry name" value="Cyt_c_oxidase_su3-like_sf"/>
</dbReference>
<dbReference type="PANTHER" id="PTHR11403:SF2">
    <property type="entry name" value="CYTOCHROME BO(3) UBIQUINOL OXIDASE SUBUNIT 3"/>
    <property type="match status" value="1"/>
</dbReference>
<dbReference type="GO" id="GO:0005886">
    <property type="term" value="C:plasma membrane"/>
    <property type="evidence" value="ECO:0007669"/>
    <property type="project" value="UniProtKB-SubCell"/>
</dbReference>
<dbReference type="RefSeq" id="WP_201165946.1">
    <property type="nucleotide sequence ID" value="NZ_JAEPWM010000001.1"/>
</dbReference>
<accession>A0A934WKF1</accession>
<feature type="transmembrane region" description="Helical" evidence="8">
    <location>
        <begin position="201"/>
        <end position="221"/>
    </location>
</feature>
<evidence type="ECO:0000256" key="5">
    <source>
        <dbReference type="ARBA" id="ARBA00022989"/>
    </source>
</evidence>
<feature type="domain" description="Heme-copper oxidase subunit III family profile" evidence="9">
    <location>
        <begin position="47"/>
        <end position="222"/>
    </location>
</feature>
<name>A0A934WKF1_9BURK</name>
<keyword evidence="6 8" id="KW-0472">Membrane</keyword>
<dbReference type="GO" id="GO:0019646">
    <property type="term" value="P:aerobic electron transport chain"/>
    <property type="evidence" value="ECO:0007669"/>
    <property type="project" value="InterPro"/>
</dbReference>
<reference evidence="10" key="2">
    <citation type="submission" date="2021-01" db="EMBL/GenBank/DDBJ databases">
        <authorList>
            <person name="Kang M."/>
        </authorList>
    </citation>
    <scope>NUCLEOTIDE SEQUENCE</scope>
    <source>
        <strain evidence="10">KACC 17527</strain>
    </source>
</reference>
<proteinExistence type="inferred from homology"/>
<evidence type="ECO:0000259" key="9">
    <source>
        <dbReference type="PROSITE" id="PS50253"/>
    </source>
</evidence>
<keyword evidence="11" id="KW-1185">Reference proteome</keyword>
<feature type="transmembrane region" description="Helical" evidence="8">
    <location>
        <begin position="159"/>
        <end position="185"/>
    </location>
</feature>
<comment type="subcellular location">
    <subcellularLocation>
        <location evidence="1 7">Cell membrane</location>
        <topology evidence="1 7">Multi-pass membrane protein</topology>
    </subcellularLocation>
</comment>
<comment type="caution">
    <text evidence="10">The sequence shown here is derived from an EMBL/GenBank/DDBJ whole genome shotgun (WGS) entry which is preliminary data.</text>
</comment>
<keyword evidence="5 8" id="KW-1133">Transmembrane helix</keyword>
<feature type="transmembrane region" description="Helical" evidence="8">
    <location>
        <begin position="120"/>
        <end position="139"/>
    </location>
</feature>
<keyword evidence="4 7" id="KW-0812">Transmembrane</keyword>
<dbReference type="AlphaFoldDB" id="A0A934WKF1"/>
<dbReference type="SUPFAM" id="SSF81452">
    <property type="entry name" value="Cytochrome c oxidase subunit III-like"/>
    <property type="match status" value="1"/>
</dbReference>
<evidence type="ECO:0000256" key="2">
    <source>
        <dbReference type="ARBA" id="ARBA00010581"/>
    </source>
</evidence>
<dbReference type="Gene3D" id="1.20.120.80">
    <property type="entry name" value="Cytochrome c oxidase, subunit III, four-helix bundle"/>
    <property type="match status" value="1"/>
</dbReference>
<evidence type="ECO:0000256" key="6">
    <source>
        <dbReference type="ARBA" id="ARBA00023136"/>
    </source>
</evidence>
<dbReference type="InterPro" id="IPR000298">
    <property type="entry name" value="Cyt_c_oxidase-like_su3"/>
</dbReference>
<dbReference type="InterPro" id="IPR024791">
    <property type="entry name" value="Cyt_c/ubiquinol_Oxase_su3"/>
</dbReference>
<dbReference type="Proteomes" id="UP000630528">
    <property type="component" value="Unassembled WGS sequence"/>
</dbReference>